<feature type="compositionally biased region" description="Basic residues" evidence="1">
    <location>
        <begin position="57"/>
        <end position="66"/>
    </location>
</feature>
<reference evidence="2 3" key="1">
    <citation type="submission" date="2023-10" db="EMBL/GenBank/DDBJ databases">
        <title>Development of a sustainable strategy for remediation of hydrocarbon-contaminated territories based on the waste exchange concept.</title>
        <authorList>
            <person name="Krivoruchko A."/>
        </authorList>
    </citation>
    <scope>NUCLEOTIDE SEQUENCE [LARGE SCALE GENOMIC DNA]</scope>
    <source>
        <strain evidence="2 3">IEGM 60</strain>
    </source>
</reference>
<dbReference type="EMBL" id="JAWLKA010000012">
    <property type="protein sequence ID" value="MDV6283083.1"/>
    <property type="molecule type" value="Genomic_DNA"/>
</dbReference>
<gene>
    <name evidence="2" type="ORF">R3Q59_21490</name>
</gene>
<evidence type="ECO:0000313" key="3">
    <source>
        <dbReference type="Proteomes" id="UP001185737"/>
    </source>
</evidence>
<feature type="region of interest" description="Disordered" evidence="1">
    <location>
        <begin position="32"/>
        <end position="66"/>
    </location>
</feature>
<sequence>MTIDRGLLALLEAKPGKGEELAAFLEQGRALAAEERAPSPGTRSRSATRRTASSTRSRTRKAGRRT</sequence>
<dbReference type="RefSeq" id="WP_317569428.1">
    <property type="nucleotide sequence ID" value="NZ_JAWLKA010000012.1"/>
</dbReference>
<evidence type="ECO:0008006" key="4">
    <source>
        <dbReference type="Google" id="ProtNLM"/>
    </source>
</evidence>
<evidence type="ECO:0000313" key="2">
    <source>
        <dbReference type="EMBL" id="MDV6283083.1"/>
    </source>
</evidence>
<protein>
    <recommendedName>
        <fullName evidence="4">Transposase</fullName>
    </recommendedName>
</protein>
<accession>A0ABU4CI03</accession>
<proteinExistence type="predicted"/>
<dbReference type="Proteomes" id="UP001185737">
    <property type="component" value="Unassembled WGS sequence"/>
</dbReference>
<feature type="compositionally biased region" description="Low complexity" evidence="1">
    <location>
        <begin position="42"/>
        <end position="56"/>
    </location>
</feature>
<keyword evidence="3" id="KW-1185">Reference proteome</keyword>
<name>A0ABU4CI03_RHOJO</name>
<organism evidence="2 3">
    <name type="scientific">Rhodococcus jostii</name>
    <dbReference type="NCBI Taxonomy" id="132919"/>
    <lineage>
        <taxon>Bacteria</taxon>
        <taxon>Bacillati</taxon>
        <taxon>Actinomycetota</taxon>
        <taxon>Actinomycetes</taxon>
        <taxon>Mycobacteriales</taxon>
        <taxon>Nocardiaceae</taxon>
        <taxon>Rhodococcus</taxon>
    </lineage>
</organism>
<comment type="caution">
    <text evidence="2">The sequence shown here is derived from an EMBL/GenBank/DDBJ whole genome shotgun (WGS) entry which is preliminary data.</text>
</comment>
<evidence type="ECO:0000256" key="1">
    <source>
        <dbReference type="SAM" id="MobiDB-lite"/>
    </source>
</evidence>